<dbReference type="SMART" id="SM00487">
    <property type="entry name" value="DEXDc"/>
    <property type="match status" value="1"/>
</dbReference>
<feature type="domain" description="Helicase C-terminal" evidence="16">
    <location>
        <begin position="488"/>
        <end position="661"/>
    </location>
</feature>
<dbReference type="PROSITE" id="PS00039">
    <property type="entry name" value="DEAD_ATP_HELICASE"/>
    <property type="match status" value="1"/>
</dbReference>
<evidence type="ECO:0000256" key="4">
    <source>
        <dbReference type="ARBA" id="ARBA00022741"/>
    </source>
</evidence>
<dbReference type="Proteomes" id="UP000799766">
    <property type="component" value="Unassembled WGS sequence"/>
</dbReference>
<dbReference type="OrthoDB" id="10259843at2759"/>
<feature type="domain" description="Helicase ATP-binding" evidence="15">
    <location>
        <begin position="303"/>
        <end position="477"/>
    </location>
</feature>
<feature type="compositionally biased region" description="Polar residues" evidence="14">
    <location>
        <begin position="260"/>
        <end position="273"/>
    </location>
</feature>
<evidence type="ECO:0000256" key="1">
    <source>
        <dbReference type="ARBA" id="ARBA00004123"/>
    </source>
</evidence>
<feature type="compositionally biased region" description="Basic and acidic residues" evidence="14">
    <location>
        <begin position="710"/>
        <end position="724"/>
    </location>
</feature>
<feature type="domain" description="DEAD-box RNA helicase Q" evidence="17">
    <location>
        <begin position="272"/>
        <end position="300"/>
    </location>
</feature>
<evidence type="ECO:0000256" key="10">
    <source>
        <dbReference type="ARBA" id="ARBA00047984"/>
    </source>
</evidence>
<dbReference type="EMBL" id="MU001670">
    <property type="protein sequence ID" value="KAF2461860.1"/>
    <property type="molecule type" value="Genomic_DNA"/>
</dbReference>
<evidence type="ECO:0000256" key="14">
    <source>
        <dbReference type="SAM" id="MobiDB-lite"/>
    </source>
</evidence>
<feature type="coiled-coil region" evidence="13">
    <location>
        <begin position="653"/>
        <end position="693"/>
    </location>
</feature>
<dbReference type="PROSITE" id="PS51194">
    <property type="entry name" value="HELICASE_CTER"/>
    <property type="match status" value="1"/>
</dbReference>
<dbReference type="SUPFAM" id="SSF52540">
    <property type="entry name" value="P-loop containing nucleoside triphosphate hydrolases"/>
    <property type="match status" value="2"/>
</dbReference>
<keyword evidence="9" id="KW-0539">Nucleus</keyword>
<evidence type="ECO:0000256" key="8">
    <source>
        <dbReference type="ARBA" id="ARBA00022884"/>
    </source>
</evidence>
<dbReference type="EC" id="3.6.4.13" evidence="2"/>
<keyword evidence="8" id="KW-0694">RNA-binding</keyword>
<evidence type="ECO:0000256" key="2">
    <source>
        <dbReference type="ARBA" id="ARBA00012552"/>
    </source>
</evidence>
<feature type="compositionally biased region" description="Basic residues" evidence="14">
    <location>
        <begin position="762"/>
        <end position="774"/>
    </location>
</feature>
<dbReference type="GO" id="GO:0003724">
    <property type="term" value="F:RNA helicase activity"/>
    <property type="evidence" value="ECO:0007669"/>
    <property type="project" value="UniProtKB-EC"/>
</dbReference>
<dbReference type="Pfam" id="PF00270">
    <property type="entry name" value="DEAD"/>
    <property type="match status" value="1"/>
</dbReference>
<accession>A0A6A6PDD2</accession>
<feature type="compositionally biased region" description="Acidic residues" evidence="14">
    <location>
        <begin position="230"/>
        <end position="243"/>
    </location>
</feature>
<dbReference type="GO" id="GO:0005524">
    <property type="term" value="F:ATP binding"/>
    <property type="evidence" value="ECO:0007669"/>
    <property type="project" value="UniProtKB-KW"/>
</dbReference>
<evidence type="ECO:0000259" key="17">
    <source>
        <dbReference type="PROSITE" id="PS51195"/>
    </source>
</evidence>
<feature type="compositionally biased region" description="Basic and acidic residues" evidence="14">
    <location>
        <begin position="119"/>
        <end position="136"/>
    </location>
</feature>
<keyword evidence="13" id="KW-0175">Coiled coil</keyword>
<feature type="region of interest" description="Disordered" evidence="14">
    <location>
        <begin position="710"/>
        <end position="797"/>
    </location>
</feature>
<dbReference type="SMART" id="SM00490">
    <property type="entry name" value="HELICc"/>
    <property type="match status" value="1"/>
</dbReference>
<dbReference type="InterPro" id="IPR000629">
    <property type="entry name" value="RNA-helicase_DEAD-box_CS"/>
</dbReference>
<evidence type="ECO:0000256" key="12">
    <source>
        <dbReference type="RuleBase" id="RU000492"/>
    </source>
</evidence>
<feature type="compositionally biased region" description="Basic residues" evidence="14">
    <location>
        <begin position="52"/>
        <end position="62"/>
    </location>
</feature>
<dbReference type="PROSITE" id="PS51195">
    <property type="entry name" value="Q_MOTIF"/>
    <property type="match status" value="1"/>
</dbReference>
<dbReference type="InterPro" id="IPR014014">
    <property type="entry name" value="RNA_helicase_DEAD_Q_motif"/>
</dbReference>
<dbReference type="Gene3D" id="3.40.50.300">
    <property type="entry name" value="P-loop containing nucleotide triphosphate hydrolases"/>
    <property type="match status" value="2"/>
</dbReference>
<dbReference type="PANTHER" id="PTHR47959:SF1">
    <property type="entry name" value="ATP-DEPENDENT RNA HELICASE DBPA"/>
    <property type="match status" value="1"/>
</dbReference>
<dbReference type="PANTHER" id="PTHR47959">
    <property type="entry name" value="ATP-DEPENDENT RNA HELICASE RHLE-RELATED"/>
    <property type="match status" value="1"/>
</dbReference>
<keyword evidence="19" id="KW-1185">Reference proteome</keyword>
<dbReference type="InterPro" id="IPR050079">
    <property type="entry name" value="DEAD_box_RNA_helicase"/>
</dbReference>
<evidence type="ECO:0000313" key="18">
    <source>
        <dbReference type="EMBL" id="KAF2461860.1"/>
    </source>
</evidence>
<feature type="compositionally biased region" description="Acidic residues" evidence="14">
    <location>
        <begin position="156"/>
        <end position="179"/>
    </location>
</feature>
<comment type="catalytic activity">
    <reaction evidence="10">
        <text>ATP + H2O = ADP + phosphate + H(+)</text>
        <dbReference type="Rhea" id="RHEA:13065"/>
        <dbReference type="ChEBI" id="CHEBI:15377"/>
        <dbReference type="ChEBI" id="CHEBI:15378"/>
        <dbReference type="ChEBI" id="CHEBI:30616"/>
        <dbReference type="ChEBI" id="CHEBI:43474"/>
        <dbReference type="ChEBI" id="CHEBI:456216"/>
        <dbReference type="EC" id="3.6.4.13"/>
    </reaction>
</comment>
<dbReference type="GO" id="GO:0003723">
    <property type="term" value="F:RNA binding"/>
    <property type="evidence" value="ECO:0007669"/>
    <property type="project" value="UniProtKB-KW"/>
</dbReference>
<dbReference type="GO" id="GO:0005829">
    <property type="term" value="C:cytosol"/>
    <property type="evidence" value="ECO:0007669"/>
    <property type="project" value="TreeGrafter"/>
</dbReference>
<evidence type="ECO:0000256" key="3">
    <source>
        <dbReference type="ARBA" id="ARBA00022517"/>
    </source>
</evidence>
<evidence type="ECO:0000256" key="6">
    <source>
        <dbReference type="ARBA" id="ARBA00022806"/>
    </source>
</evidence>
<dbReference type="Pfam" id="PF00271">
    <property type="entry name" value="Helicase_C"/>
    <property type="match status" value="1"/>
</dbReference>
<dbReference type="PROSITE" id="PS51192">
    <property type="entry name" value="HELICASE_ATP_BIND_1"/>
    <property type="match status" value="1"/>
</dbReference>
<name>A0A6A6PDD2_9PEZI</name>
<reference evidence="18" key="1">
    <citation type="journal article" date="2020" name="Stud. Mycol.">
        <title>101 Dothideomycetes genomes: a test case for predicting lifestyles and emergence of pathogens.</title>
        <authorList>
            <person name="Haridas S."/>
            <person name="Albert R."/>
            <person name="Binder M."/>
            <person name="Bloem J."/>
            <person name="Labutti K."/>
            <person name="Salamov A."/>
            <person name="Andreopoulos B."/>
            <person name="Baker S."/>
            <person name="Barry K."/>
            <person name="Bills G."/>
            <person name="Bluhm B."/>
            <person name="Cannon C."/>
            <person name="Castanera R."/>
            <person name="Culley D."/>
            <person name="Daum C."/>
            <person name="Ezra D."/>
            <person name="Gonzalez J."/>
            <person name="Henrissat B."/>
            <person name="Kuo A."/>
            <person name="Liang C."/>
            <person name="Lipzen A."/>
            <person name="Lutzoni F."/>
            <person name="Magnuson J."/>
            <person name="Mondo S."/>
            <person name="Nolan M."/>
            <person name="Ohm R."/>
            <person name="Pangilinan J."/>
            <person name="Park H.-J."/>
            <person name="Ramirez L."/>
            <person name="Alfaro M."/>
            <person name="Sun H."/>
            <person name="Tritt A."/>
            <person name="Yoshinaga Y."/>
            <person name="Zwiers L.-H."/>
            <person name="Turgeon B."/>
            <person name="Goodwin S."/>
            <person name="Spatafora J."/>
            <person name="Crous P."/>
            <person name="Grigoriev I."/>
        </authorList>
    </citation>
    <scope>NUCLEOTIDE SEQUENCE</scope>
    <source>
        <strain evidence="18">ATCC 16933</strain>
    </source>
</reference>
<dbReference type="GO" id="GO:0010467">
    <property type="term" value="P:gene expression"/>
    <property type="evidence" value="ECO:0007669"/>
    <property type="project" value="UniProtKB-ARBA"/>
</dbReference>
<keyword evidence="6 12" id="KW-0347">Helicase</keyword>
<dbReference type="InterPro" id="IPR027417">
    <property type="entry name" value="P-loop_NTPase"/>
</dbReference>
<dbReference type="GO" id="GO:0016787">
    <property type="term" value="F:hydrolase activity"/>
    <property type="evidence" value="ECO:0007669"/>
    <property type="project" value="UniProtKB-KW"/>
</dbReference>
<proteinExistence type="inferred from homology"/>
<gene>
    <name evidence="18" type="ORF">BDY21DRAFT_295254</name>
</gene>
<feature type="short sequence motif" description="Q motif" evidence="11">
    <location>
        <begin position="272"/>
        <end position="300"/>
    </location>
</feature>
<feature type="compositionally biased region" description="Acidic residues" evidence="14">
    <location>
        <begin position="1"/>
        <end position="14"/>
    </location>
</feature>
<evidence type="ECO:0000256" key="9">
    <source>
        <dbReference type="ARBA" id="ARBA00023242"/>
    </source>
</evidence>
<evidence type="ECO:0000259" key="15">
    <source>
        <dbReference type="PROSITE" id="PS51192"/>
    </source>
</evidence>
<comment type="similarity">
    <text evidence="12">Belongs to the DEAD box helicase family.</text>
</comment>
<evidence type="ECO:0000256" key="13">
    <source>
        <dbReference type="SAM" id="Coils"/>
    </source>
</evidence>
<dbReference type="InterPro" id="IPR001650">
    <property type="entry name" value="Helicase_C-like"/>
</dbReference>
<protein>
    <recommendedName>
        <fullName evidence="2">RNA helicase</fullName>
        <ecNumber evidence="2">3.6.4.13</ecNumber>
    </recommendedName>
</protein>
<evidence type="ECO:0000256" key="5">
    <source>
        <dbReference type="ARBA" id="ARBA00022801"/>
    </source>
</evidence>
<dbReference type="AlphaFoldDB" id="A0A6A6PDD2"/>
<organism evidence="18 19">
    <name type="scientific">Lineolata rhizophorae</name>
    <dbReference type="NCBI Taxonomy" id="578093"/>
    <lineage>
        <taxon>Eukaryota</taxon>
        <taxon>Fungi</taxon>
        <taxon>Dikarya</taxon>
        <taxon>Ascomycota</taxon>
        <taxon>Pezizomycotina</taxon>
        <taxon>Dothideomycetes</taxon>
        <taxon>Dothideomycetes incertae sedis</taxon>
        <taxon>Lineolatales</taxon>
        <taxon>Lineolataceae</taxon>
        <taxon>Lineolata</taxon>
    </lineage>
</organism>
<feature type="compositionally biased region" description="Acidic residues" evidence="14">
    <location>
        <begin position="207"/>
        <end position="220"/>
    </location>
</feature>
<feature type="compositionally biased region" description="Basic residues" evidence="14">
    <location>
        <begin position="137"/>
        <end position="148"/>
    </location>
</feature>
<evidence type="ECO:0000256" key="11">
    <source>
        <dbReference type="PROSITE-ProRule" id="PRU00552"/>
    </source>
</evidence>
<evidence type="ECO:0000259" key="16">
    <source>
        <dbReference type="PROSITE" id="PS51194"/>
    </source>
</evidence>
<feature type="region of interest" description="Disordered" evidence="14">
    <location>
        <begin position="1"/>
        <end position="275"/>
    </location>
</feature>
<keyword evidence="4 12" id="KW-0547">Nucleotide-binding</keyword>
<comment type="subcellular location">
    <subcellularLocation>
        <location evidence="1">Nucleus</location>
    </subcellularLocation>
</comment>
<dbReference type="CDD" id="cd18787">
    <property type="entry name" value="SF2_C_DEAD"/>
    <property type="match status" value="1"/>
</dbReference>
<dbReference type="InterPro" id="IPR011545">
    <property type="entry name" value="DEAD/DEAH_box_helicase_dom"/>
</dbReference>
<feature type="compositionally biased region" description="Basic residues" evidence="14">
    <location>
        <begin position="782"/>
        <end position="797"/>
    </location>
</feature>
<evidence type="ECO:0000256" key="7">
    <source>
        <dbReference type="ARBA" id="ARBA00022840"/>
    </source>
</evidence>
<evidence type="ECO:0000313" key="19">
    <source>
        <dbReference type="Proteomes" id="UP000799766"/>
    </source>
</evidence>
<dbReference type="CDD" id="cd17947">
    <property type="entry name" value="DEADc_DDX27"/>
    <property type="match status" value="1"/>
</dbReference>
<keyword evidence="5 12" id="KW-0378">Hydrolase</keyword>
<dbReference type="InterPro" id="IPR014001">
    <property type="entry name" value="Helicase_ATP-bd"/>
</dbReference>
<sequence length="797" mass="88295">MDDEFVLTISDDDSIPNVEEGDKLELPLVQPSKKRKRNDRETIVNGVGKKESKSKKAKKNKKQGGQERGSEDEEAENQDWVGRGEDDGALASDFEFQVGDMTSGIVKDFDGWGSDGQDDERMRGDKKAPDIEDIIARRRRQKEAKKAKAVAQMPKEEDEDENEDTGSFDEFPDDEELLADDAFGMGAESGDEAENSISGSEDNSGHDDEEGTNAEDDDESVASPVGHPEDDAESSSEEDERDDPVEVERRATFFAPENNIKGQTPPSTKTSGSFHEMSLSRPILKGLAAVGFTEPTPIQARTIPVALHGKDVVGGAVTGSGKTAAFMIPILERLLFRPKKIPTTRVAVLMPTRELAVQCFSVAKKLAAFTDISCALIAGGFSLREQEATLKTRPDVIIATPGRFIDHMRNSPSFAVDTLEILVLDEADRMLEDGFADELNEILTTIPRSRQTMLFSATMTDSVDKLIRVGLNRPVRLLVDAKRQTVHGLVQEFVRVRPGKEDKRLAFLLFLCSNVYTDRAIVFFRQKREAHRARVIFALCGLRASELHGNMSQEQRISSVEAFRSGATSHLLATDVAARGLDIKNVSTVINFGAPQTHEIYLHRVGRTARAGRSGRACTIAAEPDRKVVKAAVKAARAQGAKIASRTVPAEAVDEWAEKLNELEDEVEAVLKEEKEERAMQGAEREMHRGENMIVHEKEIFSRPRRTWFESEKAKKEAKAKGWKELNAAEEGAKERKEKKKLSGKEKKKLQDRDDRLGGKGGFKKGAKERGHKVVPKEKAKEKKAKAKANRAKKGRK</sequence>
<dbReference type="GO" id="GO:0005634">
    <property type="term" value="C:nucleus"/>
    <property type="evidence" value="ECO:0007669"/>
    <property type="project" value="UniProtKB-SubCell"/>
</dbReference>
<keyword evidence="7 12" id="KW-0067">ATP-binding</keyword>
<dbReference type="GO" id="GO:0042254">
    <property type="term" value="P:ribosome biogenesis"/>
    <property type="evidence" value="ECO:0007669"/>
    <property type="project" value="UniProtKB-KW"/>
</dbReference>
<feature type="compositionally biased region" description="Basic and acidic residues" evidence="14">
    <location>
        <begin position="731"/>
        <end position="758"/>
    </location>
</feature>
<keyword evidence="3" id="KW-0690">Ribosome biogenesis</keyword>